<keyword evidence="11" id="KW-1185">Reference proteome</keyword>
<dbReference type="AlphaFoldDB" id="A0A6J1PJ20"/>
<evidence type="ECO:0000256" key="9">
    <source>
        <dbReference type="SAM" id="Phobius"/>
    </source>
</evidence>
<dbReference type="Proteomes" id="UP000504618">
    <property type="component" value="Unplaced"/>
</dbReference>
<feature type="transmembrane region" description="Helical" evidence="9">
    <location>
        <begin position="526"/>
        <end position="543"/>
    </location>
</feature>
<evidence type="ECO:0000313" key="12">
    <source>
        <dbReference type="RefSeq" id="XP_024869376.1"/>
    </source>
</evidence>
<evidence type="ECO:0000313" key="11">
    <source>
        <dbReference type="Proteomes" id="UP000504618"/>
    </source>
</evidence>
<evidence type="ECO:0000256" key="2">
    <source>
        <dbReference type="ARBA" id="ARBA00005814"/>
    </source>
</evidence>
<dbReference type="InterPro" id="IPR003439">
    <property type="entry name" value="ABC_transporter-like_ATP-bd"/>
</dbReference>
<feature type="transmembrane region" description="Helical" evidence="9">
    <location>
        <begin position="425"/>
        <end position="452"/>
    </location>
</feature>
<dbReference type="GO" id="GO:0016887">
    <property type="term" value="F:ATP hydrolysis activity"/>
    <property type="evidence" value="ECO:0007669"/>
    <property type="project" value="InterPro"/>
</dbReference>
<dbReference type="InterPro" id="IPR027417">
    <property type="entry name" value="P-loop_NTPase"/>
</dbReference>
<dbReference type="InterPro" id="IPR050352">
    <property type="entry name" value="ABCG_transporters"/>
</dbReference>
<dbReference type="PANTHER" id="PTHR48041">
    <property type="entry name" value="ABC TRANSPORTER G FAMILY MEMBER 28"/>
    <property type="match status" value="1"/>
</dbReference>
<dbReference type="InterPro" id="IPR003593">
    <property type="entry name" value="AAA+_ATPase"/>
</dbReference>
<reference evidence="12" key="1">
    <citation type="submission" date="2025-08" db="UniProtKB">
        <authorList>
            <consortium name="RefSeq"/>
        </authorList>
    </citation>
    <scope>IDENTIFICATION</scope>
    <source>
        <tissue evidence="12">Whole body</tissue>
    </source>
</reference>
<dbReference type="OrthoDB" id="66620at2759"/>
<feature type="transmembrane region" description="Helical" evidence="9">
    <location>
        <begin position="492"/>
        <end position="514"/>
    </location>
</feature>
<dbReference type="GO" id="GO:0005886">
    <property type="term" value="C:plasma membrane"/>
    <property type="evidence" value="ECO:0007669"/>
    <property type="project" value="TreeGrafter"/>
</dbReference>
<evidence type="ECO:0000256" key="6">
    <source>
        <dbReference type="ARBA" id="ARBA00022840"/>
    </source>
</evidence>
<keyword evidence="7 9" id="KW-1133">Transmembrane helix</keyword>
<dbReference type="SUPFAM" id="SSF52540">
    <property type="entry name" value="P-loop containing nucleoside triphosphate hydrolases"/>
    <property type="match status" value="1"/>
</dbReference>
<keyword evidence="4 9" id="KW-0812">Transmembrane</keyword>
<comment type="subcellular location">
    <subcellularLocation>
        <location evidence="1">Membrane</location>
        <topology evidence="1">Multi-pass membrane protein</topology>
    </subcellularLocation>
</comment>
<evidence type="ECO:0000256" key="4">
    <source>
        <dbReference type="ARBA" id="ARBA00022692"/>
    </source>
</evidence>
<dbReference type="Gene3D" id="3.40.50.300">
    <property type="entry name" value="P-loop containing nucleotide triphosphate hydrolases"/>
    <property type="match status" value="1"/>
</dbReference>
<dbReference type="PANTHER" id="PTHR48041:SF139">
    <property type="entry name" value="PROTEIN SCARLET"/>
    <property type="match status" value="1"/>
</dbReference>
<dbReference type="InterPro" id="IPR017871">
    <property type="entry name" value="ABC_transporter-like_CS"/>
</dbReference>
<proteinExistence type="inferred from homology"/>
<feature type="transmembrane region" description="Helical" evidence="9">
    <location>
        <begin position="459"/>
        <end position="480"/>
    </location>
</feature>
<evidence type="ECO:0000256" key="1">
    <source>
        <dbReference type="ARBA" id="ARBA00004141"/>
    </source>
</evidence>
<evidence type="ECO:0000256" key="7">
    <source>
        <dbReference type="ARBA" id="ARBA00022989"/>
    </source>
</evidence>
<keyword evidence="8 9" id="KW-0472">Membrane</keyword>
<feature type="transmembrane region" description="Helical" evidence="9">
    <location>
        <begin position="384"/>
        <end position="405"/>
    </location>
</feature>
<name>A0A6J1PJ20_9HYME</name>
<dbReference type="Pfam" id="PF01061">
    <property type="entry name" value="ABC2_membrane"/>
    <property type="match status" value="1"/>
</dbReference>
<dbReference type="Pfam" id="PF00005">
    <property type="entry name" value="ABC_tran"/>
    <property type="match status" value="1"/>
</dbReference>
<evidence type="ECO:0000259" key="10">
    <source>
        <dbReference type="PROSITE" id="PS50893"/>
    </source>
</evidence>
<evidence type="ECO:0000256" key="5">
    <source>
        <dbReference type="ARBA" id="ARBA00022741"/>
    </source>
</evidence>
<dbReference type="RefSeq" id="XP_024869376.1">
    <property type="nucleotide sequence ID" value="XM_025013608.1"/>
</dbReference>
<dbReference type="PROSITE" id="PS00211">
    <property type="entry name" value="ABC_TRANSPORTER_1"/>
    <property type="match status" value="1"/>
</dbReference>
<keyword evidence="3" id="KW-0813">Transport</keyword>
<dbReference type="InterPro" id="IPR013525">
    <property type="entry name" value="ABC2_TM"/>
</dbReference>
<accession>A0A6J1PJ20</accession>
<dbReference type="GO" id="GO:0140359">
    <property type="term" value="F:ABC-type transporter activity"/>
    <property type="evidence" value="ECO:0007669"/>
    <property type="project" value="InterPro"/>
</dbReference>
<feature type="transmembrane region" description="Helical" evidence="9">
    <location>
        <begin position="353"/>
        <end position="372"/>
    </location>
</feature>
<feature type="domain" description="ABC transporter" evidence="10">
    <location>
        <begin position="33"/>
        <end position="275"/>
    </location>
</feature>
<evidence type="ECO:0000256" key="8">
    <source>
        <dbReference type="ARBA" id="ARBA00023136"/>
    </source>
</evidence>
<dbReference type="GO" id="GO:0005524">
    <property type="term" value="F:ATP binding"/>
    <property type="evidence" value="ECO:0007669"/>
    <property type="project" value="UniProtKB-KW"/>
</dbReference>
<dbReference type="GeneID" id="112453060"/>
<sequence length="609" mass="68828">MDSYDSAKVTDSIEMTSQFSQLFWENLSVTVPAEDDDCLRERWCKFLRKKPVKTLNILKGVSGYAETGNMFAILGPSGAGKTTFLATLARRLELTSGAIKIDGHDVSRETMTAISSYISQFDVLPSTLTPREHMSFMCALKIGSSYSVLQRKSLGEEFLRDLGLYKCIDVAISKLSGGERKRLSLAVELVTRPKIFFLDEPTTGLDTFAAMHVVQSLKLIASKGTIVFCTIHQPGMTIYNIFSHVILMADGRSVYFGTLRNATNFFDSQNHHCPVNYDESEYYVNILSRRNRADRNIELCRAFSRSPLSTIPVVENIPVFHASPRKMSGWFVQFYWLLWRTFLQDKRTAFDNWVTWFSCALSIVFVNIFYAGTNSSTQEGIQNARGVLYLTISEVIFTIAYSVVYELPGELVLYVRENTVYTPGPYYLATVLALIPKATFKALLFTIALYLALHSEFSLLSFCSYCLCTTAAAICGIAYGMTISSWIADIDIVITIMIPLDMLFLLMAGTFYNLRTLPSYLAYFKYSSMFYYATEAISIVHWSEIENIDCPASRGLPCLSNGTEVLSEYGYNENNFWWDMIGLLLLTILMNITAYLGTRRRRASRPIAY</sequence>
<evidence type="ECO:0000256" key="3">
    <source>
        <dbReference type="ARBA" id="ARBA00022448"/>
    </source>
</evidence>
<feature type="transmembrane region" description="Helical" evidence="9">
    <location>
        <begin position="576"/>
        <end position="596"/>
    </location>
</feature>
<dbReference type="SMART" id="SM00382">
    <property type="entry name" value="AAA"/>
    <property type="match status" value="1"/>
</dbReference>
<keyword evidence="5" id="KW-0547">Nucleotide-binding</keyword>
<organism evidence="11 12">
    <name type="scientific">Temnothorax curvispinosus</name>
    <dbReference type="NCBI Taxonomy" id="300111"/>
    <lineage>
        <taxon>Eukaryota</taxon>
        <taxon>Metazoa</taxon>
        <taxon>Ecdysozoa</taxon>
        <taxon>Arthropoda</taxon>
        <taxon>Hexapoda</taxon>
        <taxon>Insecta</taxon>
        <taxon>Pterygota</taxon>
        <taxon>Neoptera</taxon>
        <taxon>Endopterygota</taxon>
        <taxon>Hymenoptera</taxon>
        <taxon>Apocrita</taxon>
        <taxon>Aculeata</taxon>
        <taxon>Formicoidea</taxon>
        <taxon>Formicidae</taxon>
        <taxon>Myrmicinae</taxon>
        <taxon>Temnothorax</taxon>
    </lineage>
</organism>
<protein>
    <submittedName>
        <fullName evidence="12">Protein scarlet-like</fullName>
    </submittedName>
</protein>
<dbReference type="PROSITE" id="PS50893">
    <property type="entry name" value="ABC_TRANSPORTER_2"/>
    <property type="match status" value="1"/>
</dbReference>
<keyword evidence="6" id="KW-0067">ATP-binding</keyword>
<gene>
    <name evidence="12" type="primary">LOC112453060</name>
</gene>
<comment type="similarity">
    <text evidence="2">Belongs to the ABC transporter superfamily. ABCG family. Eye pigment precursor importer (TC 3.A.1.204) subfamily.</text>
</comment>